<dbReference type="GO" id="GO:0006298">
    <property type="term" value="P:mismatch repair"/>
    <property type="evidence" value="ECO:0007669"/>
    <property type="project" value="InterPro"/>
</dbReference>
<dbReference type="OrthoDB" id="295033at2759"/>
<accession>A0A0R3WVR7</accession>
<evidence type="ECO:0000313" key="3">
    <source>
        <dbReference type="Proteomes" id="UP000274429"/>
    </source>
</evidence>
<sequence>MNVGVIIKKMECPTCIVETFFSVYLWVLINGVKEHLDAVEADIFHEFEEVASKVGLEPGKSIKLESAEGVGYFLRVTLKMEKQIRGIDWLKKIDIQKAGVRCRSTEMSLLNDRLIALKEEYANTQMAIVKEILTVAGEFLGDWWYGRM</sequence>
<reference evidence="4" key="1">
    <citation type="submission" date="2017-02" db="UniProtKB">
        <authorList>
            <consortium name="WormBaseParasite"/>
        </authorList>
    </citation>
    <scope>IDENTIFICATION</scope>
</reference>
<dbReference type="AlphaFoldDB" id="A0A0R3WVR7"/>
<dbReference type="GO" id="GO:0030983">
    <property type="term" value="F:mismatched DNA binding"/>
    <property type="evidence" value="ECO:0007669"/>
    <property type="project" value="InterPro"/>
</dbReference>
<feature type="domain" description="DNA mismatch repair protein MutS clamp" evidence="1">
    <location>
        <begin position="33"/>
        <end position="120"/>
    </location>
</feature>
<evidence type="ECO:0000259" key="1">
    <source>
        <dbReference type="Pfam" id="PF05190"/>
    </source>
</evidence>
<dbReference type="Gene3D" id="1.10.1420.10">
    <property type="match status" value="1"/>
</dbReference>
<protein>
    <submittedName>
        <fullName evidence="4">MutS_IV domain-containing protein</fullName>
    </submittedName>
</protein>
<dbReference type="EMBL" id="UYWX01005463">
    <property type="protein sequence ID" value="VDM25750.1"/>
    <property type="molecule type" value="Genomic_DNA"/>
</dbReference>
<dbReference type="WBParaSite" id="TTAC_0000485701-mRNA-1">
    <property type="protein sequence ID" value="TTAC_0000485701-mRNA-1"/>
    <property type="gene ID" value="TTAC_0000485701"/>
</dbReference>
<gene>
    <name evidence="2" type="ORF">TTAC_LOCUS4841</name>
</gene>
<organism evidence="4">
    <name type="scientific">Hydatigena taeniaeformis</name>
    <name type="common">Feline tapeworm</name>
    <name type="synonym">Taenia taeniaeformis</name>
    <dbReference type="NCBI Taxonomy" id="6205"/>
    <lineage>
        <taxon>Eukaryota</taxon>
        <taxon>Metazoa</taxon>
        <taxon>Spiralia</taxon>
        <taxon>Lophotrochozoa</taxon>
        <taxon>Platyhelminthes</taxon>
        <taxon>Cestoda</taxon>
        <taxon>Eucestoda</taxon>
        <taxon>Cyclophyllidea</taxon>
        <taxon>Taeniidae</taxon>
        <taxon>Hydatigera</taxon>
    </lineage>
</organism>
<proteinExistence type="predicted"/>
<dbReference type="InterPro" id="IPR036187">
    <property type="entry name" value="DNA_mismatch_repair_MutS_sf"/>
</dbReference>
<reference evidence="2 3" key="2">
    <citation type="submission" date="2018-11" db="EMBL/GenBank/DDBJ databases">
        <authorList>
            <consortium name="Pathogen Informatics"/>
        </authorList>
    </citation>
    <scope>NUCLEOTIDE SEQUENCE [LARGE SCALE GENOMIC DNA]</scope>
</reference>
<name>A0A0R3WVR7_HYDTA</name>
<dbReference type="STRING" id="6205.A0A0R3WVR7"/>
<dbReference type="Pfam" id="PF05190">
    <property type="entry name" value="MutS_IV"/>
    <property type="match status" value="1"/>
</dbReference>
<keyword evidence="3" id="KW-1185">Reference proteome</keyword>
<dbReference type="InterPro" id="IPR007861">
    <property type="entry name" value="DNA_mismatch_repair_MutS_clamp"/>
</dbReference>
<dbReference type="SUPFAM" id="SSF48334">
    <property type="entry name" value="DNA repair protein MutS, domain III"/>
    <property type="match status" value="1"/>
</dbReference>
<dbReference type="Proteomes" id="UP000274429">
    <property type="component" value="Unassembled WGS sequence"/>
</dbReference>
<dbReference type="GO" id="GO:0005524">
    <property type="term" value="F:ATP binding"/>
    <property type="evidence" value="ECO:0007669"/>
    <property type="project" value="InterPro"/>
</dbReference>
<evidence type="ECO:0000313" key="4">
    <source>
        <dbReference type="WBParaSite" id="TTAC_0000485701-mRNA-1"/>
    </source>
</evidence>
<evidence type="ECO:0000313" key="2">
    <source>
        <dbReference type="EMBL" id="VDM25750.1"/>
    </source>
</evidence>